<feature type="non-terminal residue" evidence="1">
    <location>
        <position position="485"/>
    </location>
</feature>
<keyword evidence="2" id="KW-1185">Reference proteome</keyword>
<accession>A0A9W4SVR0</accession>
<evidence type="ECO:0000313" key="2">
    <source>
        <dbReference type="Proteomes" id="UP001153678"/>
    </source>
</evidence>
<dbReference type="EMBL" id="CAMKVN010002940">
    <property type="protein sequence ID" value="CAI2183122.1"/>
    <property type="molecule type" value="Genomic_DNA"/>
</dbReference>
<dbReference type="Proteomes" id="UP001153678">
    <property type="component" value="Unassembled WGS sequence"/>
</dbReference>
<reference evidence="1" key="1">
    <citation type="submission" date="2022-08" db="EMBL/GenBank/DDBJ databases">
        <authorList>
            <person name="Kallberg Y."/>
            <person name="Tangrot J."/>
            <person name="Rosling A."/>
        </authorList>
    </citation>
    <scope>NUCLEOTIDE SEQUENCE</scope>
    <source>
        <strain evidence="1">Wild A</strain>
    </source>
</reference>
<dbReference type="AlphaFoldDB" id="A0A9W4SVR0"/>
<comment type="caution">
    <text evidence="1">The sequence shown here is derived from an EMBL/GenBank/DDBJ whole genome shotgun (WGS) entry which is preliminary data.</text>
</comment>
<proteinExistence type="predicted"/>
<sequence length="485" mass="56375">MDYRAPWDSTVSLYFKKISLKNWSHKHFYENTDIVDLEQATLVWYKNLSIIRNLPGSLLSNKLYDTIIKRKMADTLAVNEKKRKQAEDDVHTSSVMTSAELLKDTFEHHIINTKQKLQVPETQTPRSNVALTSSSIVTEQKVIFSDITNKGKSLEDEHLFDDEYALFREENEPTLIDSIDDENLQDELKLPNVESISVRQLLKEELRENFYKYQKKIPKSKKIVTPAYWGVLDLTRETNELNDRLMNNASQYFANKINWNPKCTPSVLQAYFDGNCEEKIDKYETLHDNIRFIKSNMSHFKRDLSEEELKMTTMFPLFRGIFSSGLVDDKWGEIQSLATNEARNKTNDPLQRARVGRKADMRGILTCAPIKFEVLYGEVSGGLIQLGLSASSRKKRFLDKVKLTIMMRDSINRVLDEWKNLNDDERSSLIIFGWTQVGFDINLYAMNWEGNGIYLFGLVDKCRLPTERDDCGIFEDIYCILKELE</sequence>
<organism evidence="1 2">
    <name type="scientific">Funneliformis geosporum</name>
    <dbReference type="NCBI Taxonomy" id="1117311"/>
    <lineage>
        <taxon>Eukaryota</taxon>
        <taxon>Fungi</taxon>
        <taxon>Fungi incertae sedis</taxon>
        <taxon>Mucoromycota</taxon>
        <taxon>Glomeromycotina</taxon>
        <taxon>Glomeromycetes</taxon>
        <taxon>Glomerales</taxon>
        <taxon>Glomeraceae</taxon>
        <taxon>Funneliformis</taxon>
    </lineage>
</organism>
<dbReference type="OrthoDB" id="2303332at2759"/>
<protein>
    <submittedName>
        <fullName evidence="1">4893_t:CDS:1</fullName>
    </submittedName>
</protein>
<evidence type="ECO:0000313" key="1">
    <source>
        <dbReference type="EMBL" id="CAI2183122.1"/>
    </source>
</evidence>
<name>A0A9W4SVR0_9GLOM</name>
<gene>
    <name evidence="1" type="ORF">FWILDA_LOCUS10921</name>
</gene>